<evidence type="ECO:0000313" key="3">
    <source>
        <dbReference type="EMBL" id="SFD48843.1"/>
    </source>
</evidence>
<dbReference type="Proteomes" id="UP000198611">
    <property type="component" value="Unassembled WGS sequence"/>
</dbReference>
<evidence type="ECO:0000313" key="4">
    <source>
        <dbReference type="Proteomes" id="UP000198611"/>
    </source>
</evidence>
<feature type="transmembrane region" description="Helical" evidence="2">
    <location>
        <begin position="32"/>
        <end position="52"/>
    </location>
</feature>
<organism evidence="3 4">
    <name type="scientific">Thiohalospira halophila DSM 15071</name>
    <dbReference type="NCBI Taxonomy" id="1123397"/>
    <lineage>
        <taxon>Bacteria</taxon>
        <taxon>Pseudomonadati</taxon>
        <taxon>Pseudomonadota</taxon>
        <taxon>Gammaproteobacteria</taxon>
        <taxon>Thiohalospirales</taxon>
        <taxon>Thiohalospiraceae</taxon>
        <taxon>Thiohalospira</taxon>
    </lineage>
</organism>
<dbReference type="AlphaFoldDB" id="A0A1I1SY23"/>
<sequence>MTRRTVQPPSDSGERAQGEDAGTLLRRLRRTALFGALAAAVIVATTAVATLYPQLRDQARERLAHEAHLHQATVANFLEQRTRLARQVTSRTAIRRALAEYHTGGRDRASLAAFTEDKLADAVQPEEGILGITRLDAAGRPVVAVGDPLPSGLPAVDGKGLQLLPPFRRDGRWQLVADAPIREEGTFLGTDRILFDLQRLQARLGRANARHEAGTLTLVLATTEGPRALETGEVLAPGTPTAAAAAASQQDGRPGLLTANGTVAAHHPLEALPGAVVVTSPATALYAPINRLLGSIVATTVLLLLALTWLLIRAMHPLEERLRYQAEHDPLTGLPNRLLLTRRLQQALRRADDQGGRWRSSSSTWTASRTSTTAWATPWATSSWRPWPIAWPPASHGRTSWHGWGATSSCW</sequence>
<name>A0A1I1SY23_9GAMM</name>
<proteinExistence type="predicted"/>
<feature type="transmembrane region" description="Helical" evidence="2">
    <location>
        <begin position="292"/>
        <end position="312"/>
    </location>
</feature>
<gene>
    <name evidence="3" type="ORF">SAMN05660831_01766</name>
</gene>
<protein>
    <recommendedName>
        <fullName evidence="5">HAMP domain-containing protein</fullName>
    </recommendedName>
</protein>
<evidence type="ECO:0000256" key="2">
    <source>
        <dbReference type="SAM" id="Phobius"/>
    </source>
</evidence>
<feature type="region of interest" description="Disordered" evidence="1">
    <location>
        <begin position="1"/>
        <end position="21"/>
    </location>
</feature>
<dbReference type="STRING" id="1123397.SAMN05660831_01766"/>
<keyword evidence="4" id="KW-1185">Reference proteome</keyword>
<dbReference type="EMBL" id="FOMJ01000005">
    <property type="protein sequence ID" value="SFD48843.1"/>
    <property type="molecule type" value="Genomic_DNA"/>
</dbReference>
<keyword evidence="2" id="KW-0812">Transmembrane</keyword>
<accession>A0A1I1SY23</accession>
<evidence type="ECO:0000256" key="1">
    <source>
        <dbReference type="SAM" id="MobiDB-lite"/>
    </source>
</evidence>
<reference evidence="3 4" key="1">
    <citation type="submission" date="2016-10" db="EMBL/GenBank/DDBJ databases">
        <authorList>
            <person name="de Groot N.N."/>
        </authorList>
    </citation>
    <scope>NUCLEOTIDE SEQUENCE [LARGE SCALE GENOMIC DNA]</scope>
    <source>
        <strain evidence="3 4">HL3</strain>
    </source>
</reference>
<dbReference type="InterPro" id="IPR043128">
    <property type="entry name" value="Rev_trsase/Diguanyl_cyclase"/>
</dbReference>
<dbReference type="Gene3D" id="3.30.70.270">
    <property type="match status" value="1"/>
</dbReference>
<evidence type="ECO:0008006" key="5">
    <source>
        <dbReference type="Google" id="ProtNLM"/>
    </source>
</evidence>
<keyword evidence="2" id="KW-1133">Transmembrane helix</keyword>
<feature type="compositionally biased region" description="Polar residues" evidence="1">
    <location>
        <begin position="1"/>
        <end position="10"/>
    </location>
</feature>
<keyword evidence="2" id="KW-0472">Membrane</keyword>